<keyword evidence="3" id="KW-1185">Reference proteome</keyword>
<dbReference type="Proteomes" id="UP000003175">
    <property type="component" value="Unassembled WGS sequence"/>
</dbReference>
<evidence type="ECO:0008006" key="4">
    <source>
        <dbReference type="Google" id="ProtNLM"/>
    </source>
</evidence>
<evidence type="ECO:0000256" key="1">
    <source>
        <dbReference type="SAM" id="SignalP"/>
    </source>
</evidence>
<comment type="caution">
    <text evidence="2">The sequence shown here is derived from an EMBL/GenBank/DDBJ whole genome shotgun (WGS) entry which is preliminary data.</text>
</comment>
<sequence>MGIRIAGILLCGLLFMGSCAEASGEFPYKNAVLAHRAPDGSIGFVAGPDLPVLKAFAPDGAAPVYYIRFDAEKSSFKKANAVRARAYADGQPIALEPVGSEADMHDSKWFSGWYHLSAEDIARMGKAAEFSFQLVDGDKILWEKKGKLKTAEAMQKLAAADPSQYLREGNIRAQNADDSVQEDSRPRVFLPDVSPEVVQGRIYGHLEELKKDKEMKSEWRGFHFFPNTNEHIVSVIGDSIGDQWPLVTFETIPYHGGTLLAMMKDQQGYLSFAKSYYTVGMMTPEGFVVTSTGIWRSLADQWDGFLNDLYREMSPYAVFPFEISYLYKKDEGNHFFIKTSSDAAFSEGDEILHIDGASVAWYKPNELRLLLLQKQGNTVFHIRRANGTEHDISVMPKIHAPNMTAERMEQEGKSASFEGKEIDAPGFSLITQGNYPALFGLMDESYRKTP</sequence>
<reference evidence="2 3" key="1">
    <citation type="submission" date="2011-08" db="EMBL/GenBank/DDBJ databases">
        <title>The Genome Sequence of Selenomonas noxia F0398.</title>
        <authorList>
            <consortium name="The Broad Institute Genome Sequencing Platform"/>
            <person name="Earl A."/>
            <person name="Ward D."/>
            <person name="Feldgarden M."/>
            <person name="Gevers D."/>
            <person name="Izard J."/>
            <person name="Ganesan A."/>
            <person name="Blanton J.M."/>
            <person name="Baranova O.V."/>
            <person name="Tanner A.C."/>
            <person name="Dewhirst F.E."/>
            <person name="Young S.K."/>
            <person name="Zeng Q."/>
            <person name="Gargeya S."/>
            <person name="Fitzgerald M."/>
            <person name="Haas B."/>
            <person name="Abouelleil A."/>
            <person name="Alvarado L."/>
            <person name="Arachchi H.M."/>
            <person name="Berlin A."/>
            <person name="Brown A."/>
            <person name="Chapman S.B."/>
            <person name="Chen Z."/>
            <person name="Dunbar C."/>
            <person name="Freedman E."/>
            <person name="Gearin G."/>
            <person name="Gellesch M."/>
            <person name="Goldberg J."/>
            <person name="Griggs A."/>
            <person name="Gujja S."/>
            <person name="Heiman D."/>
            <person name="Howarth C."/>
            <person name="Larson L."/>
            <person name="Lui A."/>
            <person name="MacDonald P.J.P."/>
            <person name="Montmayeur A."/>
            <person name="Murphy C."/>
            <person name="Neiman D."/>
            <person name="Pearson M."/>
            <person name="Priest M."/>
            <person name="Roberts A."/>
            <person name="Saif S."/>
            <person name="Shea T."/>
            <person name="Shenoy N."/>
            <person name="Sisk P."/>
            <person name="Stolte C."/>
            <person name="Sykes S."/>
            <person name="Wortman J."/>
            <person name="Nusbaum C."/>
            <person name="Birren B."/>
        </authorList>
    </citation>
    <scope>NUCLEOTIDE SEQUENCE [LARGE SCALE GENOMIC DNA]</scope>
    <source>
        <strain evidence="2 3">F0398</strain>
    </source>
</reference>
<evidence type="ECO:0000313" key="2">
    <source>
        <dbReference type="EMBL" id="EHG25561.1"/>
    </source>
</evidence>
<organism evidence="2 3">
    <name type="scientific">Selenomonas noxia F0398</name>
    <dbReference type="NCBI Taxonomy" id="702437"/>
    <lineage>
        <taxon>Bacteria</taxon>
        <taxon>Bacillati</taxon>
        <taxon>Bacillota</taxon>
        <taxon>Negativicutes</taxon>
        <taxon>Selenomonadales</taxon>
        <taxon>Selenomonadaceae</taxon>
        <taxon>Selenomonas</taxon>
    </lineage>
</organism>
<dbReference type="PROSITE" id="PS51257">
    <property type="entry name" value="PROKAR_LIPOPROTEIN"/>
    <property type="match status" value="1"/>
</dbReference>
<proteinExistence type="predicted"/>
<dbReference type="EMBL" id="ADGH01000003">
    <property type="protein sequence ID" value="EHG25561.1"/>
    <property type="molecule type" value="Genomic_DNA"/>
</dbReference>
<name>A0ABN0DRD5_9FIRM</name>
<gene>
    <name evidence="2" type="ORF">HMPREF9432_00062</name>
</gene>
<dbReference type="RefSeq" id="WP_006695662.1">
    <property type="nucleotide sequence ID" value="NZ_JH376857.1"/>
</dbReference>
<feature type="chain" id="PRO_5047278254" description="PDZ domain-containing protein" evidence="1">
    <location>
        <begin position="23"/>
        <end position="450"/>
    </location>
</feature>
<accession>A0ABN0DRD5</accession>
<feature type="signal peptide" evidence="1">
    <location>
        <begin position="1"/>
        <end position="22"/>
    </location>
</feature>
<evidence type="ECO:0000313" key="3">
    <source>
        <dbReference type="Proteomes" id="UP000003175"/>
    </source>
</evidence>
<keyword evidence="1" id="KW-0732">Signal</keyword>
<protein>
    <recommendedName>
        <fullName evidence="4">PDZ domain-containing protein</fullName>
    </recommendedName>
</protein>